<reference evidence="1 3" key="1">
    <citation type="submission" date="2020-05" db="EMBL/GenBank/DDBJ databases">
        <title>Whole genome shotgun sequence of Streptomyces fulvorobeus NBRC 15897.</title>
        <authorList>
            <person name="Komaki H."/>
            <person name="Tamura T."/>
        </authorList>
    </citation>
    <scope>NUCLEOTIDE SEQUENCE [LARGE SCALE GENOMIC DNA]</scope>
    <source>
        <strain evidence="1 3">NBRC 15897</strain>
    </source>
</reference>
<evidence type="ECO:0000313" key="4">
    <source>
        <dbReference type="Proteomes" id="UP000530403"/>
    </source>
</evidence>
<evidence type="ECO:0000313" key="2">
    <source>
        <dbReference type="EMBL" id="NYE40845.1"/>
    </source>
</evidence>
<sequence>MASNPSTSSDAFLACYEAMQRAVLIKRVSKSDKEFHFQNWMGDRLTDAGLMHDSIGRNSYPDFTLVHQPEGYEVKGLQWPGREADYDSNSRVPTGLHNGRTVFYVFGRYPANSGESEYPVVDLVVCHGDFLNADHTYVHKNKSFRGFGSYGDLLVRDRKMYVAPTPFALAEGTTGQATLIVPAELPMDGRLEKVGDLIRVETRDIIVGYSFDMRENVLTPEFAPNPSAGKEHHFTAYRARGAGSGLVRMKSSEQINDQLLLGGDE</sequence>
<evidence type="ECO:0000313" key="1">
    <source>
        <dbReference type="EMBL" id="GFM97158.1"/>
    </source>
</evidence>
<gene>
    <name evidence="2" type="ORF">HEB29_001856</name>
    <name evidence="1" type="ORF">Sfulv_19690</name>
</gene>
<organism evidence="1 3">
    <name type="scientific">Streptomyces fulvorobeus</name>
    <dbReference type="NCBI Taxonomy" id="284028"/>
    <lineage>
        <taxon>Bacteria</taxon>
        <taxon>Bacillati</taxon>
        <taxon>Actinomycetota</taxon>
        <taxon>Actinomycetes</taxon>
        <taxon>Kitasatosporales</taxon>
        <taxon>Streptomycetaceae</taxon>
        <taxon>Streptomyces</taxon>
    </lineage>
</organism>
<protein>
    <submittedName>
        <fullName evidence="1">Uncharacterized protein</fullName>
    </submittedName>
</protein>
<dbReference type="RefSeq" id="WP_218578045.1">
    <property type="nucleotide sequence ID" value="NZ_BAAAUE010000007.1"/>
</dbReference>
<reference evidence="2 4" key="2">
    <citation type="submission" date="2020-07" db="EMBL/GenBank/DDBJ databases">
        <title>Sequencing the genomes of 1000 actinobacteria strains.</title>
        <authorList>
            <person name="Klenk H.-P."/>
        </authorList>
    </citation>
    <scope>NUCLEOTIDE SEQUENCE [LARGE SCALE GENOMIC DNA]</scope>
    <source>
        <strain evidence="2 4">DSM 41455</strain>
    </source>
</reference>
<dbReference type="AlphaFoldDB" id="A0A7J0C449"/>
<dbReference type="Proteomes" id="UP000498980">
    <property type="component" value="Unassembled WGS sequence"/>
</dbReference>
<dbReference type="EMBL" id="BLWC01000001">
    <property type="protein sequence ID" value="GFM97158.1"/>
    <property type="molecule type" value="Genomic_DNA"/>
</dbReference>
<dbReference type="Proteomes" id="UP000530403">
    <property type="component" value="Unassembled WGS sequence"/>
</dbReference>
<accession>A0A7J0C449</accession>
<keyword evidence="3" id="KW-1185">Reference proteome</keyword>
<evidence type="ECO:0000313" key="3">
    <source>
        <dbReference type="Proteomes" id="UP000498980"/>
    </source>
</evidence>
<comment type="caution">
    <text evidence="1">The sequence shown here is derived from an EMBL/GenBank/DDBJ whole genome shotgun (WGS) entry which is preliminary data.</text>
</comment>
<dbReference type="EMBL" id="JACCCF010000001">
    <property type="protein sequence ID" value="NYE40845.1"/>
    <property type="molecule type" value="Genomic_DNA"/>
</dbReference>
<name>A0A7J0C449_9ACTN</name>
<proteinExistence type="predicted"/>